<feature type="region of interest" description="Disordered" evidence="1">
    <location>
        <begin position="1"/>
        <end position="27"/>
    </location>
</feature>
<feature type="region of interest" description="Disordered" evidence="1">
    <location>
        <begin position="87"/>
        <end position="108"/>
    </location>
</feature>
<feature type="compositionally biased region" description="Basic residues" evidence="1">
    <location>
        <begin position="525"/>
        <end position="537"/>
    </location>
</feature>
<feature type="compositionally biased region" description="Polar residues" evidence="1">
    <location>
        <begin position="1"/>
        <end position="11"/>
    </location>
</feature>
<evidence type="ECO:0000313" key="4">
    <source>
        <dbReference type="Proteomes" id="UP000274504"/>
    </source>
</evidence>
<dbReference type="AlphaFoldDB" id="A0A0R3SHD7"/>
<feature type="compositionally biased region" description="Polar residues" evidence="1">
    <location>
        <begin position="178"/>
        <end position="202"/>
    </location>
</feature>
<organism evidence="6">
    <name type="scientific">Hymenolepis diminuta</name>
    <name type="common">Rat tapeworm</name>
    <dbReference type="NCBI Taxonomy" id="6216"/>
    <lineage>
        <taxon>Eukaryota</taxon>
        <taxon>Metazoa</taxon>
        <taxon>Spiralia</taxon>
        <taxon>Lophotrochozoa</taxon>
        <taxon>Platyhelminthes</taxon>
        <taxon>Cestoda</taxon>
        <taxon>Eucestoda</taxon>
        <taxon>Cyclophyllidea</taxon>
        <taxon>Hymenolepididae</taxon>
        <taxon>Hymenolepis</taxon>
    </lineage>
</organism>
<feature type="region of interest" description="Disordered" evidence="1">
    <location>
        <begin position="141"/>
        <end position="231"/>
    </location>
</feature>
<evidence type="ECO:0000313" key="5">
    <source>
        <dbReference type="Proteomes" id="UP000321570"/>
    </source>
</evidence>
<feature type="compositionally biased region" description="Basic residues" evidence="1">
    <location>
        <begin position="401"/>
        <end position="410"/>
    </location>
</feature>
<keyword evidence="5" id="KW-1185">Reference proteome</keyword>
<feature type="region of interest" description="Disordered" evidence="1">
    <location>
        <begin position="344"/>
        <end position="537"/>
    </location>
</feature>
<evidence type="ECO:0000313" key="3">
    <source>
        <dbReference type="EMBL" id="VUZ49147.1"/>
    </source>
</evidence>
<reference evidence="3 5" key="3">
    <citation type="submission" date="2019-07" db="EMBL/GenBank/DDBJ databases">
        <authorList>
            <person name="Jastrzebski P J."/>
            <person name="Paukszto L."/>
            <person name="Jastrzebski P J."/>
        </authorList>
    </citation>
    <scope>NUCLEOTIDE SEQUENCE [LARGE SCALE GENOMIC DNA]</scope>
    <source>
        <strain evidence="3 5">WMS-il1</strain>
    </source>
</reference>
<name>A0A0R3SHD7_HYMDI</name>
<gene>
    <name evidence="2" type="ORF">HDID_LOCUS4350</name>
    <name evidence="3" type="ORF">WMSIL1_LOCUS8285</name>
</gene>
<sequence length="537" mass="60032">MSASPSTSTCRPNGELKEVEDSGPDKTQLDAILKKLDGIDSKITDLNDRHTESRRLLNKLRQMEANFRLLFHASRSEIAKLKCQIHKDPSHSTTNRHGNPPKVDPLQPISDSEIISLLHCPSDISFIQSEISIPYSKRIATTTSSQSSSTISSSSSESSSLSSSSSNSSPLSSDSSLHQSPEQNYHSPENLSQNHSNNQTSAIPVDKPVESRPSKKRENAGMKNASTELANGTEGHLMRLFSASIRNARDHHAFSVMNAPPSRGHILDGKEKVEMDKYYDNMEAEKVKSCPPYPDGEEGDQYHHNEKMDIEEITEEESAGGNFDEPRNIQRNESPHIDVEEHVSDIDSHKSYADVNQGAISEGEIYDDLDEDTATGDNDRNRGGRGGTRSRVQRRSSTPHNYHHGSRPRNPRYDSSGGRNHYETPVRARRTLPSSSSSGEPRRFNHRSSNEFSRNHPAKRPRRSDDDESHNTSPHRRRLPPAGGRNSSPRKTSSRGGGHFGNSRSFQRKRTSSPQTYAASSSSDRHRHHDRSYKRQH</sequence>
<dbReference type="EMBL" id="UYSG01001630">
    <property type="protein sequence ID" value="VDL47833.1"/>
    <property type="molecule type" value="Genomic_DNA"/>
</dbReference>
<feature type="compositionally biased region" description="Acidic residues" evidence="1">
    <location>
        <begin position="364"/>
        <end position="374"/>
    </location>
</feature>
<dbReference type="Proteomes" id="UP000321570">
    <property type="component" value="Unassembled WGS sequence"/>
</dbReference>
<dbReference type="Proteomes" id="UP000274504">
    <property type="component" value="Unassembled WGS sequence"/>
</dbReference>
<protein>
    <submittedName>
        <fullName evidence="6">Zinc finger CCCH domain-containing protein 13</fullName>
    </submittedName>
</protein>
<reference evidence="2 4" key="2">
    <citation type="submission" date="2018-11" db="EMBL/GenBank/DDBJ databases">
        <authorList>
            <consortium name="Pathogen Informatics"/>
        </authorList>
    </citation>
    <scope>NUCLEOTIDE SEQUENCE [LARGE SCALE GENOMIC DNA]</scope>
</reference>
<evidence type="ECO:0000313" key="6">
    <source>
        <dbReference type="WBParaSite" id="HDID_0000435201-mRNA-1"/>
    </source>
</evidence>
<feature type="compositionally biased region" description="Low complexity" evidence="1">
    <location>
        <begin position="512"/>
        <end position="522"/>
    </location>
</feature>
<feature type="compositionally biased region" description="Low complexity" evidence="1">
    <location>
        <begin position="144"/>
        <end position="177"/>
    </location>
</feature>
<dbReference type="EMBL" id="CABIJS010000322">
    <property type="protein sequence ID" value="VUZ49147.1"/>
    <property type="molecule type" value="Genomic_DNA"/>
</dbReference>
<evidence type="ECO:0000313" key="2">
    <source>
        <dbReference type="EMBL" id="VDL47833.1"/>
    </source>
</evidence>
<evidence type="ECO:0000256" key="1">
    <source>
        <dbReference type="SAM" id="MobiDB-lite"/>
    </source>
</evidence>
<accession>A0A0R3SHD7</accession>
<reference evidence="6" key="1">
    <citation type="submission" date="2017-02" db="UniProtKB">
        <authorList>
            <consortium name="WormBaseParasite"/>
        </authorList>
    </citation>
    <scope>IDENTIFICATION</scope>
</reference>
<proteinExistence type="predicted"/>
<feature type="compositionally biased region" description="Basic and acidic residues" evidence="1">
    <location>
        <begin position="14"/>
        <end position="27"/>
    </location>
</feature>
<feature type="compositionally biased region" description="Basic and acidic residues" evidence="1">
    <location>
        <begin position="207"/>
        <end position="220"/>
    </location>
</feature>
<dbReference type="WBParaSite" id="HDID_0000435201-mRNA-1">
    <property type="protein sequence ID" value="HDID_0000435201-mRNA-1"/>
    <property type="gene ID" value="HDID_0000435201"/>
</dbReference>